<feature type="chain" id="PRO_5039515116" evidence="7">
    <location>
        <begin position="22"/>
        <end position="319"/>
    </location>
</feature>
<evidence type="ECO:0000256" key="5">
    <source>
        <dbReference type="ARBA" id="ARBA00023136"/>
    </source>
</evidence>
<dbReference type="Pfam" id="PF02608">
    <property type="entry name" value="Bmp"/>
    <property type="match status" value="1"/>
</dbReference>
<keyword evidence="4 7" id="KW-0732">Signal</keyword>
<dbReference type="RefSeq" id="WP_036786668.1">
    <property type="nucleotide sequence ID" value="NZ_AVBG01000016.1"/>
</dbReference>
<dbReference type="Proteomes" id="UP000030153">
    <property type="component" value="Unassembled WGS sequence"/>
</dbReference>
<dbReference type="GO" id="GO:0005886">
    <property type="term" value="C:plasma membrane"/>
    <property type="evidence" value="ECO:0007669"/>
    <property type="project" value="UniProtKB-SubCell"/>
</dbReference>
<dbReference type="Gene3D" id="3.40.50.2300">
    <property type="match status" value="2"/>
</dbReference>
<dbReference type="STRING" id="1385513.N780_06860"/>
<evidence type="ECO:0000256" key="2">
    <source>
        <dbReference type="ARBA" id="ARBA00008610"/>
    </source>
</evidence>
<dbReference type="PROSITE" id="PS51257">
    <property type="entry name" value="PROKAR_LIPOPROTEIN"/>
    <property type="match status" value="1"/>
</dbReference>
<evidence type="ECO:0000256" key="3">
    <source>
        <dbReference type="ARBA" id="ARBA00022475"/>
    </source>
</evidence>
<feature type="signal peptide" evidence="7">
    <location>
        <begin position="1"/>
        <end position="21"/>
    </location>
</feature>
<keyword evidence="6" id="KW-0449">Lipoprotein</keyword>
<evidence type="ECO:0000259" key="8">
    <source>
        <dbReference type="Pfam" id="PF02608"/>
    </source>
</evidence>
<comment type="similarity">
    <text evidence="2">Belongs to the BMP lipoprotein family.</text>
</comment>
<dbReference type="InterPro" id="IPR050957">
    <property type="entry name" value="BMP_lipoprotein"/>
</dbReference>
<comment type="caution">
    <text evidence="9">The sequence shown here is derived from an EMBL/GenBank/DDBJ whole genome shotgun (WGS) entry which is preliminary data.</text>
</comment>
<evidence type="ECO:0000256" key="1">
    <source>
        <dbReference type="ARBA" id="ARBA00004193"/>
    </source>
</evidence>
<proteinExistence type="inferred from homology"/>
<evidence type="ECO:0000313" key="9">
    <source>
        <dbReference type="EMBL" id="KGP90105.1"/>
    </source>
</evidence>
<keyword evidence="3" id="KW-1003">Cell membrane</keyword>
<dbReference type="InterPro" id="IPR003760">
    <property type="entry name" value="PnrA-like"/>
</dbReference>
<feature type="domain" description="ABC transporter substrate-binding protein PnrA-like" evidence="8">
    <location>
        <begin position="38"/>
        <end position="294"/>
    </location>
</feature>
<dbReference type="InterPro" id="IPR028082">
    <property type="entry name" value="Peripla_BP_I"/>
</dbReference>
<dbReference type="EMBL" id="AVBG01000016">
    <property type="protein sequence ID" value="KGP90105.1"/>
    <property type="molecule type" value="Genomic_DNA"/>
</dbReference>
<keyword evidence="10" id="KW-1185">Reference proteome</keyword>
<dbReference type="SUPFAM" id="SSF53822">
    <property type="entry name" value="Periplasmic binding protein-like I"/>
    <property type="match status" value="1"/>
</dbReference>
<sequence>MQKKTLLIWMIGLSLLLSACAQVSQSSKAEDKKTIGLLVTDSGLGDNSFSDSALQGLERARDELGVFFNYKEPLTGNYVGYLEDLVKEGHDLIVGLGFESQEAVEKMAKKYPDQQFLLIDAVSSQPNVTSLTFKEDEGSYLVGLIAGMRTESNHVGFIGGMEIPVIKNFEKGFKEGVQASNPDATISIDYIGDFDNDDKAAELAQKQIADGADHIFPVAGYAGVGALKESQKQGVYSFGVDSDQYFLAEESIVTSMMKRIDVALFDIAKQLKESSFEQGKHIQLGLKEEAVGLAPIRIIKLTNPQREILEDAMKKGGDE</sequence>
<protein>
    <submittedName>
        <fullName evidence="9">ABC transporter substrate-binding protein</fullName>
    </submittedName>
</protein>
<dbReference type="eggNOG" id="COG1744">
    <property type="taxonomic scope" value="Bacteria"/>
</dbReference>
<dbReference type="PANTHER" id="PTHR34296">
    <property type="entry name" value="TRANSCRIPTIONAL ACTIVATOR PROTEIN MED"/>
    <property type="match status" value="1"/>
</dbReference>
<comment type="subcellular location">
    <subcellularLocation>
        <location evidence="1">Cell membrane</location>
        <topology evidence="1">Lipid-anchor</topology>
    </subcellularLocation>
</comment>
<gene>
    <name evidence="9" type="ORF">N780_06860</name>
</gene>
<name>A0A0A2V8Q2_9BACI</name>
<evidence type="ECO:0000256" key="7">
    <source>
        <dbReference type="SAM" id="SignalP"/>
    </source>
</evidence>
<reference evidence="9 10" key="1">
    <citation type="submission" date="2013-08" db="EMBL/GenBank/DDBJ databases">
        <title>Genome of Pontibacillus chungwhensis.</title>
        <authorList>
            <person name="Wang Q."/>
            <person name="Wang G."/>
        </authorList>
    </citation>
    <scope>NUCLEOTIDE SEQUENCE [LARGE SCALE GENOMIC DNA]</scope>
    <source>
        <strain evidence="9 10">BH030062</strain>
    </source>
</reference>
<evidence type="ECO:0000256" key="4">
    <source>
        <dbReference type="ARBA" id="ARBA00022729"/>
    </source>
</evidence>
<dbReference type="CDD" id="cd06354">
    <property type="entry name" value="PBP1_PrnA-like"/>
    <property type="match status" value="1"/>
</dbReference>
<evidence type="ECO:0000256" key="6">
    <source>
        <dbReference type="ARBA" id="ARBA00023288"/>
    </source>
</evidence>
<keyword evidence="5" id="KW-0472">Membrane</keyword>
<accession>A0A0A2V8Q2</accession>
<dbReference type="PANTHER" id="PTHR34296:SF2">
    <property type="entry name" value="ABC TRANSPORTER GUANOSINE-BINDING PROTEIN NUPN"/>
    <property type="match status" value="1"/>
</dbReference>
<organism evidence="9 10">
    <name type="scientific">Pontibacillus chungwhensis BH030062</name>
    <dbReference type="NCBI Taxonomy" id="1385513"/>
    <lineage>
        <taxon>Bacteria</taxon>
        <taxon>Bacillati</taxon>
        <taxon>Bacillota</taxon>
        <taxon>Bacilli</taxon>
        <taxon>Bacillales</taxon>
        <taxon>Bacillaceae</taxon>
        <taxon>Pontibacillus</taxon>
    </lineage>
</organism>
<dbReference type="AlphaFoldDB" id="A0A0A2V8Q2"/>
<evidence type="ECO:0000313" key="10">
    <source>
        <dbReference type="Proteomes" id="UP000030153"/>
    </source>
</evidence>